<evidence type="ECO:0000256" key="1">
    <source>
        <dbReference type="ARBA" id="ARBA00022614"/>
    </source>
</evidence>
<protein>
    <submittedName>
        <fullName evidence="4">SLIT and NTRK-like protein 4 isoform X4</fullName>
    </submittedName>
</protein>
<organism evidence="3 4">
    <name type="scientific">Octopus sinensis</name>
    <name type="common">East Asian common octopus</name>
    <dbReference type="NCBI Taxonomy" id="2607531"/>
    <lineage>
        <taxon>Eukaryota</taxon>
        <taxon>Metazoa</taxon>
        <taxon>Spiralia</taxon>
        <taxon>Lophotrochozoa</taxon>
        <taxon>Mollusca</taxon>
        <taxon>Cephalopoda</taxon>
        <taxon>Coleoidea</taxon>
        <taxon>Octopodiformes</taxon>
        <taxon>Octopoda</taxon>
        <taxon>Incirrata</taxon>
        <taxon>Octopodidae</taxon>
        <taxon>Octopus</taxon>
    </lineage>
</organism>
<dbReference type="Gene3D" id="3.80.10.10">
    <property type="entry name" value="Ribonuclease Inhibitor"/>
    <property type="match status" value="1"/>
</dbReference>
<keyword evidence="1" id="KW-0433">Leucine-rich repeat</keyword>
<dbReference type="InterPro" id="IPR045860">
    <property type="entry name" value="Snake_toxin-like_sf"/>
</dbReference>
<dbReference type="SUPFAM" id="SSF52058">
    <property type="entry name" value="L domain-like"/>
    <property type="match status" value="1"/>
</dbReference>
<dbReference type="AlphaFoldDB" id="A0A7E6EKS8"/>
<keyword evidence="2" id="KW-0677">Repeat</keyword>
<reference evidence="4" key="1">
    <citation type="submission" date="2025-08" db="UniProtKB">
        <authorList>
            <consortium name="RefSeq"/>
        </authorList>
    </citation>
    <scope>IDENTIFICATION</scope>
</reference>
<dbReference type="Proteomes" id="UP000515154">
    <property type="component" value="Unplaced"/>
</dbReference>
<accession>A0A7E6EKS8</accession>
<dbReference type="InterPro" id="IPR001611">
    <property type="entry name" value="Leu-rich_rpt"/>
</dbReference>
<sequence length="382" mass="43798">MKAEIFQNLSSLTTLFLSENKLKEINGETFQNLSKLTTLYLGGNEMKEINGELFQYLSGLKILYLDNNNMTYIQRGVFENLPNLEKLYLNENNIKKIQIGSFDDLRNLKYLYLQNNQIQISENGAFLFLPRIIYIDLRNNKDMMCGCHLPALVNYAKTTFNRPMKVEGECQADIGNNQTKVIPIMEYSQCKNYSLFQRNLQCQTCSGITCKESEVTNCTGDEPVCQFKLSMDGIKLKFEKSCSTFRKCDDAMKNNTLTCNELTSGSTCVACCIGNLCNKKDFIGWSNSFVFPLISSSTFKFKENESLAENISRAMEHELSNLTGNFEVQYCGYDDREVFTITCTVPRTITKDQIFKQISEIFKTSQILRDLGLQQQNMDHKE</sequence>
<evidence type="ECO:0000256" key="2">
    <source>
        <dbReference type="ARBA" id="ARBA00022737"/>
    </source>
</evidence>
<proteinExistence type="predicted"/>
<name>A0A7E6EKS8_9MOLL</name>
<dbReference type="InterPro" id="IPR032675">
    <property type="entry name" value="LRR_dom_sf"/>
</dbReference>
<dbReference type="RefSeq" id="XP_036356231.1">
    <property type="nucleotide sequence ID" value="XM_036500338.1"/>
</dbReference>
<dbReference type="SMART" id="SM00369">
    <property type="entry name" value="LRR_TYP"/>
    <property type="match status" value="5"/>
</dbReference>
<keyword evidence="3" id="KW-1185">Reference proteome</keyword>
<dbReference type="PROSITE" id="PS51450">
    <property type="entry name" value="LRR"/>
    <property type="match status" value="3"/>
</dbReference>
<evidence type="ECO:0000313" key="4">
    <source>
        <dbReference type="RefSeq" id="XP_036356231.1"/>
    </source>
</evidence>
<evidence type="ECO:0000313" key="3">
    <source>
        <dbReference type="Proteomes" id="UP000515154"/>
    </source>
</evidence>
<dbReference type="SUPFAM" id="SSF57302">
    <property type="entry name" value="Snake toxin-like"/>
    <property type="match status" value="1"/>
</dbReference>
<dbReference type="InterPro" id="IPR003591">
    <property type="entry name" value="Leu-rich_rpt_typical-subtyp"/>
</dbReference>
<dbReference type="Pfam" id="PF13855">
    <property type="entry name" value="LRR_8"/>
    <property type="match status" value="2"/>
</dbReference>
<gene>
    <name evidence="4" type="primary">LOC115232314</name>
</gene>
<dbReference type="PANTHER" id="PTHR24366">
    <property type="entry name" value="IG(IMMUNOGLOBULIN) AND LRR(LEUCINE RICH REPEAT) DOMAINS"/>
    <property type="match status" value="1"/>
</dbReference>
<dbReference type="SMART" id="SM00365">
    <property type="entry name" value="LRR_SD22"/>
    <property type="match status" value="4"/>
</dbReference>